<keyword evidence="4" id="KW-1185">Reference proteome</keyword>
<evidence type="ECO:0000256" key="1">
    <source>
        <dbReference type="SAM" id="MobiDB-lite"/>
    </source>
</evidence>
<feature type="region of interest" description="Disordered" evidence="1">
    <location>
        <begin position="69"/>
        <end position="108"/>
    </location>
</feature>
<name>A0ABW7PP84_9ACTN</name>
<feature type="compositionally biased region" description="Low complexity" evidence="1">
    <location>
        <begin position="89"/>
        <end position="108"/>
    </location>
</feature>
<organism evidence="3 4">
    <name type="scientific">Streptomyces racemochromogenes</name>
    <dbReference type="NCBI Taxonomy" id="67353"/>
    <lineage>
        <taxon>Bacteria</taxon>
        <taxon>Bacillati</taxon>
        <taxon>Actinomycetota</taxon>
        <taxon>Actinomycetes</taxon>
        <taxon>Kitasatosporales</taxon>
        <taxon>Streptomycetaceae</taxon>
        <taxon>Streptomyces</taxon>
    </lineage>
</organism>
<dbReference type="EMBL" id="JBBDHD010000198">
    <property type="protein sequence ID" value="MFH7600243.1"/>
    <property type="molecule type" value="Genomic_DNA"/>
</dbReference>
<keyword evidence="2" id="KW-0812">Transmembrane</keyword>
<gene>
    <name evidence="3" type="ORF">WDV06_34870</name>
</gene>
<proteinExistence type="predicted"/>
<evidence type="ECO:0000256" key="2">
    <source>
        <dbReference type="SAM" id="Phobius"/>
    </source>
</evidence>
<keyword evidence="2" id="KW-1133">Transmembrane helix</keyword>
<evidence type="ECO:0000313" key="4">
    <source>
        <dbReference type="Proteomes" id="UP001610631"/>
    </source>
</evidence>
<reference evidence="3 4" key="1">
    <citation type="submission" date="2024-03" db="EMBL/GenBank/DDBJ databases">
        <title>Whole genome sequencing of Streptomyces racemochromogenes, to identify antimicrobial biosynthetic gene clusters.</title>
        <authorList>
            <person name="Suryawanshi P."/>
            <person name="Krishnaraj P.U."/>
            <person name="Arun Y.P."/>
            <person name="Suryawanshi M.P."/>
            <person name="Rakshit O."/>
        </authorList>
    </citation>
    <scope>NUCLEOTIDE SEQUENCE [LARGE SCALE GENOMIC DNA]</scope>
    <source>
        <strain evidence="3 4">AUDT626</strain>
    </source>
</reference>
<comment type="caution">
    <text evidence="3">The sequence shown here is derived from an EMBL/GenBank/DDBJ whole genome shotgun (WGS) entry which is preliminary data.</text>
</comment>
<feature type="transmembrane region" description="Helical" evidence="2">
    <location>
        <begin position="47"/>
        <end position="66"/>
    </location>
</feature>
<dbReference type="Proteomes" id="UP001610631">
    <property type="component" value="Unassembled WGS sequence"/>
</dbReference>
<feature type="region of interest" description="Disordered" evidence="1">
    <location>
        <begin position="1"/>
        <end position="21"/>
    </location>
</feature>
<accession>A0ABW7PP84</accession>
<protein>
    <submittedName>
        <fullName evidence="3">Uncharacterized protein</fullName>
    </submittedName>
</protein>
<sequence>MAKNDAMPPGTGGPDGPDEDEWDVVLDEDFVRAASVREPAAPGRSRTWPMVLGLCLLMGVLAFVTLRMTDPSDEERVTPRPRKTADAVPGAPASPGTTATASPSPSSP</sequence>
<keyword evidence="2" id="KW-0472">Membrane</keyword>
<dbReference type="RefSeq" id="WP_395513834.1">
    <property type="nucleotide sequence ID" value="NZ_JBBDHD010000198.1"/>
</dbReference>
<evidence type="ECO:0000313" key="3">
    <source>
        <dbReference type="EMBL" id="MFH7600243.1"/>
    </source>
</evidence>